<dbReference type="InterPro" id="IPR000528">
    <property type="entry name" value="Plant_nsLTP"/>
</dbReference>
<dbReference type="InterPro" id="IPR036312">
    <property type="entry name" value="Bifun_inhib/LTP/seed_sf"/>
</dbReference>
<evidence type="ECO:0000313" key="7">
    <source>
        <dbReference type="EMBL" id="KAF1002385.1"/>
    </source>
</evidence>
<dbReference type="EMBL" id="WRXP01001280">
    <property type="protein sequence ID" value="KAF1002385.1"/>
    <property type="molecule type" value="Genomic_DNA"/>
</dbReference>
<dbReference type="PROSITE" id="PS51257">
    <property type="entry name" value="PROKAR_LIPOPROTEIN"/>
    <property type="match status" value="1"/>
</dbReference>
<comment type="similarity">
    <text evidence="1 4">Belongs to the plant LTP family.</text>
</comment>
<sequence>MSMLGKFLVMGLVVLTLTVSPASSISCQDAVTKILPCELYLLGFGDVSVPCCQGVAQLNQIASSKSELKSLCICLKQAAQQFHINADRARQLPDRCHVTTPVPIDPNINCDM</sequence>
<evidence type="ECO:0000256" key="2">
    <source>
        <dbReference type="ARBA" id="ARBA00022448"/>
    </source>
</evidence>
<dbReference type="Pfam" id="PF00234">
    <property type="entry name" value="Tryp_alpha_amyl"/>
    <property type="match status" value="1"/>
</dbReference>
<evidence type="ECO:0000256" key="1">
    <source>
        <dbReference type="ARBA" id="ARBA00009748"/>
    </source>
</evidence>
<keyword evidence="3 4" id="KW-0446">Lipid-binding</keyword>
<feature type="domain" description="Bifunctional inhibitor/plant lipid transfer protein/seed storage helical" evidence="6">
    <location>
        <begin position="27"/>
        <end position="110"/>
    </location>
</feature>
<evidence type="ECO:0000259" key="6">
    <source>
        <dbReference type="SMART" id="SM00499"/>
    </source>
</evidence>
<evidence type="ECO:0000256" key="3">
    <source>
        <dbReference type="ARBA" id="ARBA00023121"/>
    </source>
</evidence>
<comment type="caution">
    <text evidence="7">The sequence shown here is derived from an EMBL/GenBank/DDBJ whole genome shotgun (WGS) entry which is preliminary data.</text>
</comment>
<dbReference type="PANTHER" id="PTHR33076">
    <property type="entry name" value="NON-SPECIFIC LIPID-TRANSFER PROTEIN 2-RELATED"/>
    <property type="match status" value="1"/>
</dbReference>
<reference evidence="7" key="1">
    <citation type="submission" date="2020-01" db="EMBL/GenBank/DDBJ databases">
        <title>The Celery Genome Sequence Reveals Sequential Paleo-tetraploidization, Resistance Gene Elimination, Karyotype Evolution, and Functional Innovation in Apiales.</title>
        <authorList>
            <person name="Song X."/>
        </authorList>
    </citation>
    <scope>NUCLEOTIDE SEQUENCE</scope>
    <source>
        <tissue evidence="7">Leaf</tissue>
    </source>
</reference>
<proteinExistence type="inferred from homology"/>
<protein>
    <recommendedName>
        <fullName evidence="4">Non-specific lipid-transfer protein</fullName>
    </recommendedName>
</protein>
<evidence type="ECO:0000256" key="4">
    <source>
        <dbReference type="RuleBase" id="RU000628"/>
    </source>
</evidence>
<gene>
    <name evidence="7" type="ORF">AG4045_029395</name>
</gene>
<dbReference type="GO" id="GO:0008289">
    <property type="term" value="F:lipid binding"/>
    <property type="evidence" value="ECO:0007669"/>
    <property type="project" value="UniProtKB-KW"/>
</dbReference>
<dbReference type="CDD" id="cd01960">
    <property type="entry name" value="nsLTP1"/>
    <property type="match status" value="1"/>
</dbReference>
<accession>A0A6L5BAF0</accession>
<evidence type="ECO:0000313" key="8">
    <source>
        <dbReference type="Proteomes" id="UP000593563"/>
    </source>
</evidence>
<dbReference type="GO" id="GO:0006869">
    <property type="term" value="P:lipid transport"/>
    <property type="evidence" value="ECO:0007669"/>
    <property type="project" value="InterPro"/>
</dbReference>
<dbReference type="PRINTS" id="PR00382">
    <property type="entry name" value="LIPIDTRNSFER"/>
</dbReference>
<keyword evidence="5" id="KW-0732">Signal</keyword>
<keyword evidence="2 4" id="KW-0813">Transport</keyword>
<dbReference type="Proteomes" id="UP000593563">
    <property type="component" value="Unassembled WGS sequence"/>
</dbReference>
<dbReference type="AlphaFoldDB" id="A0A6L5BAF0"/>
<comment type="function">
    <text evidence="4">Plant non-specific lipid-transfer proteins transfer phospholipids as well as galactolipids across membranes. May play a role in wax or cutin deposition in the cell walls of expanding epidermal cells and certain secretory tissues.</text>
</comment>
<dbReference type="SUPFAM" id="SSF47699">
    <property type="entry name" value="Bifunctional inhibitor/lipid-transfer protein/seed storage 2S albumin"/>
    <property type="match status" value="1"/>
</dbReference>
<keyword evidence="8" id="KW-1185">Reference proteome</keyword>
<dbReference type="SMART" id="SM00499">
    <property type="entry name" value="AAI"/>
    <property type="match status" value="1"/>
</dbReference>
<dbReference type="Gene3D" id="1.10.110.10">
    <property type="entry name" value="Plant lipid-transfer and hydrophobic proteins"/>
    <property type="match status" value="1"/>
</dbReference>
<evidence type="ECO:0000256" key="5">
    <source>
        <dbReference type="SAM" id="SignalP"/>
    </source>
</evidence>
<feature type="signal peptide" evidence="5">
    <location>
        <begin position="1"/>
        <end position="24"/>
    </location>
</feature>
<feature type="chain" id="PRO_5026853363" description="Non-specific lipid-transfer protein" evidence="5">
    <location>
        <begin position="25"/>
        <end position="112"/>
    </location>
</feature>
<name>A0A6L5BAF0_APIGR</name>
<dbReference type="InterPro" id="IPR016140">
    <property type="entry name" value="Bifunc_inhib/LTP/seed_store"/>
</dbReference>
<organism evidence="7 8">
    <name type="scientific">Apium graveolens</name>
    <name type="common">Celery</name>
    <dbReference type="NCBI Taxonomy" id="4045"/>
    <lineage>
        <taxon>Eukaryota</taxon>
        <taxon>Viridiplantae</taxon>
        <taxon>Streptophyta</taxon>
        <taxon>Embryophyta</taxon>
        <taxon>Tracheophyta</taxon>
        <taxon>Spermatophyta</taxon>
        <taxon>Magnoliopsida</taxon>
        <taxon>eudicotyledons</taxon>
        <taxon>Gunneridae</taxon>
        <taxon>Pentapetalae</taxon>
        <taxon>asterids</taxon>
        <taxon>campanulids</taxon>
        <taxon>Apiales</taxon>
        <taxon>Apiaceae</taxon>
        <taxon>Apioideae</taxon>
        <taxon>apioid superclade</taxon>
        <taxon>Apieae</taxon>
        <taxon>Apium</taxon>
    </lineage>
</organism>